<reference evidence="2" key="1">
    <citation type="journal article" date="2019" name="Int. J. Syst. Evol. Microbiol.">
        <title>The Global Catalogue of Microorganisms (GCM) 10K type strain sequencing project: providing services to taxonomists for standard genome sequencing and annotation.</title>
        <authorList>
            <consortium name="The Broad Institute Genomics Platform"/>
            <consortium name="The Broad Institute Genome Sequencing Center for Infectious Disease"/>
            <person name="Wu L."/>
            <person name="Ma J."/>
        </authorList>
    </citation>
    <scope>NUCLEOTIDE SEQUENCE [LARGE SCALE GENOMIC DNA]</scope>
    <source>
        <strain evidence="2">JCM 9371</strain>
    </source>
</reference>
<comment type="caution">
    <text evidence="1">The sequence shown here is derived from an EMBL/GenBank/DDBJ whole genome shotgun (WGS) entry which is preliminary data.</text>
</comment>
<organism evidence="1 2">
    <name type="scientific">Actinomadura fibrosa</name>
    <dbReference type="NCBI Taxonomy" id="111802"/>
    <lineage>
        <taxon>Bacteria</taxon>
        <taxon>Bacillati</taxon>
        <taxon>Actinomycetota</taxon>
        <taxon>Actinomycetes</taxon>
        <taxon>Streptosporangiales</taxon>
        <taxon>Thermomonosporaceae</taxon>
        <taxon>Actinomadura</taxon>
    </lineage>
</organism>
<sequence>MAHTPALTRTERLLLAAAVLRGTLAGAAHAITSWLLDHITN</sequence>
<dbReference type="EMBL" id="JBHTGP010000007">
    <property type="protein sequence ID" value="MFD0686031.1"/>
    <property type="molecule type" value="Genomic_DNA"/>
</dbReference>
<protein>
    <submittedName>
        <fullName evidence="1">Uncharacterized protein</fullName>
    </submittedName>
</protein>
<dbReference type="Proteomes" id="UP001597063">
    <property type="component" value="Unassembled WGS sequence"/>
</dbReference>
<dbReference type="RefSeq" id="WP_278045340.1">
    <property type="nucleotide sequence ID" value="NZ_CAACUY010000007.1"/>
</dbReference>
<keyword evidence="2" id="KW-1185">Reference proteome</keyword>
<name>A0ABW2XHR4_9ACTN</name>
<evidence type="ECO:0000313" key="1">
    <source>
        <dbReference type="EMBL" id="MFD0686031.1"/>
    </source>
</evidence>
<evidence type="ECO:0000313" key="2">
    <source>
        <dbReference type="Proteomes" id="UP001597063"/>
    </source>
</evidence>
<gene>
    <name evidence="1" type="ORF">ACFQZM_16120</name>
</gene>
<proteinExistence type="predicted"/>
<accession>A0ABW2XHR4</accession>